<evidence type="ECO:0000256" key="6">
    <source>
        <dbReference type="ARBA" id="ARBA00023136"/>
    </source>
</evidence>
<feature type="transmembrane region" description="Helical" evidence="7">
    <location>
        <begin position="12"/>
        <end position="31"/>
    </location>
</feature>
<keyword evidence="4 7" id="KW-0812">Transmembrane</keyword>
<dbReference type="PANTHER" id="PTHR33452:SF1">
    <property type="entry name" value="INNER MEMBRANE PROTEIN YPHA-RELATED"/>
    <property type="match status" value="1"/>
</dbReference>
<feature type="transmembrane region" description="Helical" evidence="7">
    <location>
        <begin position="112"/>
        <end position="132"/>
    </location>
</feature>
<feature type="transmembrane region" description="Helical" evidence="7">
    <location>
        <begin position="51"/>
        <end position="74"/>
    </location>
</feature>
<gene>
    <name evidence="8" type="ORF">CIK84_01130</name>
</gene>
<dbReference type="RefSeq" id="WP_013349772.1">
    <property type="nucleotide sequence ID" value="NZ_JABUYH010000002.1"/>
</dbReference>
<dbReference type="OMA" id="RTDWAML"/>
<keyword evidence="3" id="KW-1003">Cell membrane</keyword>
<dbReference type="Proteomes" id="UP000235739">
    <property type="component" value="Unassembled WGS sequence"/>
</dbReference>
<evidence type="ECO:0000256" key="3">
    <source>
        <dbReference type="ARBA" id="ARBA00022475"/>
    </source>
</evidence>
<keyword evidence="6 7" id="KW-0472">Membrane</keyword>
<dbReference type="Pfam" id="PF07681">
    <property type="entry name" value="DoxX"/>
    <property type="match status" value="1"/>
</dbReference>
<evidence type="ECO:0000256" key="2">
    <source>
        <dbReference type="ARBA" id="ARBA00006679"/>
    </source>
</evidence>
<evidence type="ECO:0000313" key="9">
    <source>
        <dbReference type="Proteomes" id="UP000235739"/>
    </source>
</evidence>
<dbReference type="GO" id="GO:0005886">
    <property type="term" value="C:plasma membrane"/>
    <property type="evidence" value="ECO:0007669"/>
    <property type="project" value="UniProtKB-SubCell"/>
</dbReference>
<dbReference type="InterPro" id="IPR032808">
    <property type="entry name" value="DoxX"/>
</dbReference>
<evidence type="ECO:0000313" key="8">
    <source>
        <dbReference type="EMBL" id="PMQ20255.1"/>
    </source>
</evidence>
<protein>
    <submittedName>
        <fullName evidence="8">DoxX family protein</fullName>
    </submittedName>
</protein>
<evidence type="ECO:0000256" key="7">
    <source>
        <dbReference type="SAM" id="Phobius"/>
    </source>
</evidence>
<reference evidence="8 9" key="1">
    <citation type="journal article" date="2017" name="Elife">
        <title>Extensive horizontal gene transfer in cheese-associated bacteria.</title>
        <authorList>
            <person name="Bonham K.S."/>
            <person name="Wolfe B.E."/>
            <person name="Dutton R.J."/>
        </authorList>
    </citation>
    <scope>NUCLEOTIDE SEQUENCE [LARGE SCALE GENOMIC DNA]</scope>
    <source>
        <strain evidence="8 9">JB182</strain>
    </source>
</reference>
<feature type="transmembrane region" description="Helical" evidence="7">
    <location>
        <begin position="81"/>
        <end position="100"/>
    </location>
</feature>
<evidence type="ECO:0000256" key="1">
    <source>
        <dbReference type="ARBA" id="ARBA00004651"/>
    </source>
</evidence>
<keyword evidence="5 7" id="KW-1133">Transmembrane helix</keyword>
<evidence type="ECO:0000256" key="5">
    <source>
        <dbReference type="ARBA" id="ARBA00022989"/>
    </source>
</evidence>
<comment type="subcellular location">
    <subcellularLocation>
        <location evidence="1">Cell membrane</location>
        <topology evidence="1">Multi-pass membrane protein</topology>
    </subcellularLocation>
</comment>
<accession>A0A2N7S288</accession>
<name>A0A2N7S288_9MICC</name>
<dbReference type="EMBL" id="PNQX01000001">
    <property type="protein sequence ID" value="PMQ20255.1"/>
    <property type="molecule type" value="Genomic_DNA"/>
</dbReference>
<dbReference type="PANTHER" id="PTHR33452">
    <property type="entry name" value="OXIDOREDUCTASE CATD-RELATED"/>
    <property type="match status" value="1"/>
</dbReference>
<dbReference type="AlphaFoldDB" id="A0A2N7S288"/>
<sequence length="149" mass="15493">MNTLANNPCLQVAARILLRLAFGFLFLAHGWQKFFQYTIEGTTAAFGQMGVPAAGLIAPVAATLEIVGGAAIILGLLTRVFAGLLGLQMVAALFMIHAPAGVFVENGGFELVLALAAGALALFLVGPGRISLDALIFKNQQSNKVLVNA</sequence>
<comment type="caution">
    <text evidence="8">The sequence shown here is derived from an EMBL/GenBank/DDBJ whole genome shotgun (WGS) entry which is preliminary data.</text>
</comment>
<dbReference type="GeneID" id="303186027"/>
<comment type="similarity">
    <text evidence="2">Belongs to the DoxX family.</text>
</comment>
<evidence type="ECO:0000256" key="4">
    <source>
        <dbReference type="ARBA" id="ARBA00022692"/>
    </source>
</evidence>
<dbReference type="InterPro" id="IPR051907">
    <property type="entry name" value="DoxX-like_oxidoreductase"/>
</dbReference>
<proteinExistence type="inferred from homology"/>
<organism evidence="8 9">
    <name type="scientific">Glutamicibacter arilaitensis</name>
    <dbReference type="NCBI Taxonomy" id="256701"/>
    <lineage>
        <taxon>Bacteria</taxon>
        <taxon>Bacillati</taxon>
        <taxon>Actinomycetota</taxon>
        <taxon>Actinomycetes</taxon>
        <taxon>Micrococcales</taxon>
        <taxon>Micrococcaceae</taxon>
        <taxon>Glutamicibacter</taxon>
    </lineage>
</organism>